<dbReference type="EMBL" id="UYSG01000240">
    <property type="protein sequence ID" value="VDL18796.1"/>
    <property type="molecule type" value="Genomic_DNA"/>
</dbReference>
<evidence type="ECO:0000313" key="2">
    <source>
        <dbReference type="EMBL" id="VDL18796.1"/>
    </source>
</evidence>
<dbReference type="Proteomes" id="UP000321570">
    <property type="component" value="Unassembled WGS sequence"/>
</dbReference>
<dbReference type="Gene3D" id="1.10.287.110">
    <property type="entry name" value="DnaJ domain"/>
    <property type="match status" value="1"/>
</dbReference>
<evidence type="ECO:0000313" key="3">
    <source>
        <dbReference type="EMBL" id="VUZ51787.1"/>
    </source>
</evidence>
<organism evidence="6">
    <name type="scientific">Hymenolepis diminuta</name>
    <name type="common">Rat tapeworm</name>
    <dbReference type="NCBI Taxonomy" id="6216"/>
    <lineage>
        <taxon>Eukaryota</taxon>
        <taxon>Metazoa</taxon>
        <taxon>Spiralia</taxon>
        <taxon>Lophotrochozoa</taxon>
        <taxon>Platyhelminthes</taxon>
        <taxon>Cestoda</taxon>
        <taxon>Eucestoda</taxon>
        <taxon>Cyclophyllidea</taxon>
        <taxon>Hymenolepididae</taxon>
        <taxon>Hymenolepis</taxon>
    </lineage>
</organism>
<name>A0A0R3SAF9_HYMDI</name>
<dbReference type="GO" id="GO:0005737">
    <property type="term" value="C:cytoplasm"/>
    <property type="evidence" value="ECO:0007669"/>
    <property type="project" value="TreeGrafter"/>
</dbReference>
<dbReference type="InterPro" id="IPR001623">
    <property type="entry name" value="DnaJ_domain"/>
</dbReference>
<keyword evidence="5" id="KW-1185">Reference proteome</keyword>
<dbReference type="GO" id="GO:0005634">
    <property type="term" value="C:nucleus"/>
    <property type="evidence" value="ECO:0007669"/>
    <property type="project" value="TreeGrafter"/>
</dbReference>
<dbReference type="PROSITE" id="PS50076">
    <property type="entry name" value="DNAJ_2"/>
    <property type="match status" value="1"/>
</dbReference>
<dbReference type="InterPro" id="IPR052594">
    <property type="entry name" value="J_domain-containing_protein"/>
</dbReference>
<reference evidence="3 5" key="3">
    <citation type="submission" date="2019-07" db="EMBL/GenBank/DDBJ databases">
        <authorList>
            <person name="Jastrzebski P J."/>
            <person name="Paukszto L."/>
            <person name="Jastrzebski P J."/>
        </authorList>
    </citation>
    <scope>NUCLEOTIDE SEQUENCE [LARGE SCALE GENOMIC DNA]</scope>
    <source>
        <strain evidence="3 5">WMS-il1</strain>
    </source>
</reference>
<protein>
    <submittedName>
        <fullName evidence="6">J domain-containing protein</fullName>
    </submittedName>
</protein>
<dbReference type="Pfam" id="PF00226">
    <property type="entry name" value="DnaJ"/>
    <property type="match status" value="1"/>
</dbReference>
<dbReference type="PANTHER" id="PTHR44144">
    <property type="entry name" value="DNAJ HOMOLOG SUBFAMILY C MEMBER 9"/>
    <property type="match status" value="1"/>
</dbReference>
<proteinExistence type="predicted"/>
<dbReference type="GO" id="GO:0031072">
    <property type="term" value="F:heat shock protein binding"/>
    <property type="evidence" value="ECO:0007669"/>
    <property type="project" value="TreeGrafter"/>
</dbReference>
<dbReference type="EMBL" id="CABIJS010000444">
    <property type="protein sequence ID" value="VUZ51787.1"/>
    <property type="molecule type" value="Genomic_DNA"/>
</dbReference>
<dbReference type="PROSITE" id="PS00636">
    <property type="entry name" value="DNAJ_1"/>
    <property type="match status" value="1"/>
</dbReference>
<accession>A0A0R3SAF9</accession>
<dbReference type="PANTHER" id="PTHR44144:SF1">
    <property type="entry name" value="DNAJ HOMOLOG SUBFAMILY C MEMBER 9"/>
    <property type="match status" value="1"/>
</dbReference>
<dbReference type="STRING" id="6216.A0A0R3SAF9"/>
<evidence type="ECO:0000313" key="4">
    <source>
        <dbReference type="Proteomes" id="UP000274504"/>
    </source>
</evidence>
<dbReference type="AlphaFoldDB" id="A0A0R3SAF9"/>
<dbReference type="InterPro" id="IPR018253">
    <property type="entry name" value="DnaJ_domain_CS"/>
</dbReference>
<reference evidence="6" key="1">
    <citation type="submission" date="2017-02" db="UniProtKB">
        <authorList>
            <consortium name="WormBaseParasite"/>
        </authorList>
    </citation>
    <scope>IDENTIFICATION</scope>
</reference>
<dbReference type="Proteomes" id="UP000274504">
    <property type="component" value="Unassembled WGS sequence"/>
</dbReference>
<feature type="domain" description="J" evidence="1">
    <location>
        <begin position="16"/>
        <end position="83"/>
    </location>
</feature>
<gene>
    <name evidence="2" type="ORF">HDID_LOCUS1335</name>
    <name evidence="3" type="ORF">WMSIL1_LOCUS10190</name>
</gene>
<evidence type="ECO:0000259" key="1">
    <source>
        <dbReference type="PROSITE" id="PS50076"/>
    </source>
</evidence>
<dbReference type="SMART" id="SM00271">
    <property type="entry name" value="DnaJ"/>
    <property type="match status" value="1"/>
</dbReference>
<reference evidence="2 4" key="2">
    <citation type="submission" date="2018-11" db="EMBL/GenBank/DDBJ databases">
        <authorList>
            <consortium name="Pathogen Informatics"/>
        </authorList>
    </citation>
    <scope>NUCLEOTIDE SEQUENCE [LARGE SCALE GENOMIC DNA]</scope>
</reference>
<dbReference type="CDD" id="cd06257">
    <property type="entry name" value="DnaJ"/>
    <property type="match status" value="1"/>
</dbReference>
<dbReference type="InterPro" id="IPR036869">
    <property type="entry name" value="J_dom_sf"/>
</dbReference>
<dbReference type="SUPFAM" id="SSF46565">
    <property type="entry name" value="Chaperone J-domain"/>
    <property type="match status" value="1"/>
</dbReference>
<evidence type="ECO:0000313" key="5">
    <source>
        <dbReference type="Proteomes" id="UP000321570"/>
    </source>
</evidence>
<dbReference type="WBParaSite" id="HDID_0000133401-mRNA-1">
    <property type="protein sequence ID" value="HDID_0000133401-mRNA-1"/>
    <property type="gene ID" value="HDID_0000133401"/>
</dbReference>
<sequence length="267" mass="31401">MKNFVEDAKRLFGTDNLYELLGCTKESNESEIKRSFYKSSLKYHPDRHKENKKGLATEQFQVISRAFAILSDKESRAVYDETGIIGDSFSERSFEDWREYFNHIFPKFTEKDIEEAKKKFVGSNEEKNEIAKIYERYKGDMDKIMEAVVFAEISEENRIRKIIQDLIDEKKIEPYDAFVKEPAKKRARRLKRARQEAAAFDKMSKRKKTEKCGKDEETSMGSLVIAIRNNKEKRQAATDRFFDQLAIKYGGQKKKKPSVRKDGKRRK</sequence>
<dbReference type="Pfam" id="PF23302">
    <property type="entry name" value="HTH_DNAJC9"/>
    <property type="match status" value="1"/>
</dbReference>
<dbReference type="InterPro" id="IPR056453">
    <property type="entry name" value="HTH_DNAJC9"/>
</dbReference>
<dbReference type="PRINTS" id="PR00625">
    <property type="entry name" value="JDOMAIN"/>
</dbReference>
<dbReference type="OrthoDB" id="110024at2759"/>
<evidence type="ECO:0000313" key="6">
    <source>
        <dbReference type="WBParaSite" id="HDID_0000133401-mRNA-1"/>
    </source>
</evidence>